<feature type="region of interest" description="Disordered" evidence="1">
    <location>
        <begin position="1"/>
        <end position="40"/>
    </location>
</feature>
<keyword evidence="2" id="KW-0472">Membrane</keyword>
<dbReference type="InterPro" id="IPR023393">
    <property type="entry name" value="START-like_dom_sf"/>
</dbReference>
<gene>
    <name evidence="3" type="ORF">D9V41_01645</name>
</gene>
<proteinExistence type="predicted"/>
<dbReference type="Gene3D" id="3.30.530.20">
    <property type="match status" value="1"/>
</dbReference>
<keyword evidence="4" id="KW-1185">Reference proteome</keyword>
<feature type="transmembrane region" description="Helical" evidence="2">
    <location>
        <begin position="217"/>
        <end position="236"/>
    </location>
</feature>
<dbReference type="PANTHER" id="PTHR38588:SF1">
    <property type="entry name" value="BLL0334 PROTEIN"/>
    <property type="match status" value="1"/>
</dbReference>
<dbReference type="PANTHER" id="PTHR38588">
    <property type="entry name" value="BLL0334 PROTEIN"/>
    <property type="match status" value="1"/>
</dbReference>
<name>A0A3L8PPQ9_9ACTN</name>
<comment type="caution">
    <text evidence="3">The sequence shown here is derived from an EMBL/GenBank/DDBJ whole genome shotgun (WGS) entry which is preliminary data.</text>
</comment>
<protein>
    <submittedName>
        <fullName evidence="3">Carbon monoxide dehydrogenase</fullName>
    </submittedName>
</protein>
<dbReference type="AlphaFoldDB" id="A0A3L8PPQ9"/>
<dbReference type="Pfam" id="PF06240">
    <property type="entry name" value="COXG"/>
    <property type="match status" value="1"/>
</dbReference>
<evidence type="ECO:0000256" key="1">
    <source>
        <dbReference type="SAM" id="MobiDB-lite"/>
    </source>
</evidence>
<evidence type="ECO:0000313" key="3">
    <source>
        <dbReference type="EMBL" id="RLV57366.1"/>
    </source>
</evidence>
<evidence type="ECO:0000256" key="2">
    <source>
        <dbReference type="SAM" id="Phobius"/>
    </source>
</evidence>
<keyword evidence="2" id="KW-1133">Transmembrane helix</keyword>
<dbReference type="InterPro" id="IPR010419">
    <property type="entry name" value="CO_DH_gsu"/>
</dbReference>
<dbReference type="Proteomes" id="UP000282515">
    <property type="component" value="Unassembled WGS sequence"/>
</dbReference>
<accession>A0A3L8PPQ9</accession>
<organism evidence="3 4">
    <name type="scientific">Aeromicrobium phragmitis</name>
    <dbReference type="NCBI Taxonomy" id="2478914"/>
    <lineage>
        <taxon>Bacteria</taxon>
        <taxon>Bacillati</taxon>
        <taxon>Actinomycetota</taxon>
        <taxon>Actinomycetes</taxon>
        <taxon>Propionibacteriales</taxon>
        <taxon>Nocardioidaceae</taxon>
        <taxon>Aeromicrobium</taxon>
    </lineage>
</organism>
<keyword evidence="2" id="KW-0812">Transmembrane</keyword>
<dbReference type="CDD" id="cd07823">
    <property type="entry name" value="SRPBCC_5"/>
    <property type="match status" value="1"/>
</dbReference>
<dbReference type="EMBL" id="RDBF01000001">
    <property type="protein sequence ID" value="RLV57366.1"/>
    <property type="molecule type" value="Genomic_DNA"/>
</dbReference>
<dbReference type="SUPFAM" id="SSF55961">
    <property type="entry name" value="Bet v1-like"/>
    <property type="match status" value="1"/>
</dbReference>
<evidence type="ECO:0000313" key="4">
    <source>
        <dbReference type="Proteomes" id="UP000282515"/>
    </source>
</evidence>
<reference evidence="3 4" key="1">
    <citation type="submission" date="2018-10" db="EMBL/GenBank/DDBJ databases">
        <title>Aeromicrobium sp. 9W16Y-2 whole genome shotgun sequence.</title>
        <authorList>
            <person name="Li F."/>
        </authorList>
    </citation>
    <scope>NUCLEOTIDE SEQUENCE [LARGE SCALE GENOMIC DNA]</scope>
    <source>
        <strain evidence="3 4">9W16Y-2</strain>
    </source>
</reference>
<sequence>MRRSPPTCVDARDTHRSSSPSPPSSRPIQMPGPRHAHRAGRGPMKLEHAFDIPVDTETAWSALLDIEEVARCFPGAVLDSLEGDTFTGSVKVKVGPIVITYQGSASFTSKDEAGKQIELSASGRDTKGSGTANAVVHAHVRDLGRATTRVELVTDLAVTGKAAQFGRGVMKEVSDKILGQFADNLAARLGAAGSSTAADAQGGEGSLDLVRVVALPLIKRFGPIVLLGAIAAVVWARRRR</sequence>